<keyword evidence="5" id="KW-0067">ATP-binding</keyword>
<name>A0ABR2JT47_9EUKA</name>
<dbReference type="InterPro" id="IPR011009">
    <property type="entry name" value="Kinase-like_dom_sf"/>
</dbReference>
<evidence type="ECO:0000259" key="6">
    <source>
        <dbReference type="PROSITE" id="PS50011"/>
    </source>
</evidence>
<gene>
    <name evidence="7" type="ORF">M9Y10_003787</name>
</gene>
<dbReference type="SMART" id="SM00220">
    <property type="entry name" value="S_TKc"/>
    <property type="match status" value="1"/>
</dbReference>
<evidence type="ECO:0000256" key="1">
    <source>
        <dbReference type="ARBA" id="ARBA00022527"/>
    </source>
</evidence>
<dbReference type="PROSITE" id="PS00108">
    <property type="entry name" value="PROTEIN_KINASE_ST"/>
    <property type="match status" value="1"/>
</dbReference>
<dbReference type="SUPFAM" id="SSF56112">
    <property type="entry name" value="Protein kinase-like (PK-like)"/>
    <property type="match status" value="1"/>
</dbReference>
<keyword evidence="4" id="KW-0418">Kinase</keyword>
<feature type="domain" description="Protein kinase" evidence="6">
    <location>
        <begin position="1"/>
        <end position="127"/>
    </location>
</feature>
<evidence type="ECO:0000256" key="3">
    <source>
        <dbReference type="ARBA" id="ARBA00022741"/>
    </source>
</evidence>
<evidence type="ECO:0000313" key="7">
    <source>
        <dbReference type="EMBL" id="KAK8881060.1"/>
    </source>
</evidence>
<evidence type="ECO:0000256" key="4">
    <source>
        <dbReference type="ARBA" id="ARBA00022777"/>
    </source>
</evidence>
<evidence type="ECO:0000256" key="2">
    <source>
        <dbReference type="ARBA" id="ARBA00022679"/>
    </source>
</evidence>
<keyword evidence="8" id="KW-1185">Reference proteome</keyword>
<dbReference type="EMBL" id="JAPFFF010000010">
    <property type="protein sequence ID" value="KAK8881060.1"/>
    <property type="molecule type" value="Genomic_DNA"/>
</dbReference>
<dbReference type="InterPro" id="IPR008271">
    <property type="entry name" value="Ser/Thr_kinase_AS"/>
</dbReference>
<evidence type="ECO:0000313" key="8">
    <source>
        <dbReference type="Proteomes" id="UP001470230"/>
    </source>
</evidence>
<comment type="caution">
    <text evidence="7">The sequence shown here is derived from an EMBL/GenBank/DDBJ whole genome shotgun (WGS) entry which is preliminary data.</text>
</comment>
<dbReference type="Proteomes" id="UP001470230">
    <property type="component" value="Unassembled WGS sequence"/>
</dbReference>
<keyword evidence="1" id="KW-0723">Serine/threonine-protein kinase</keyword>
<accession>A0ABR2JT47</accession>
<dbReference type="PROSITE" id="PS50011">
    <property type="entry name" value="PROTEIN_KINASE_DOM"/>
    <property type="match status" value="1"/>
</dbReference>
<dbReference type="Pfam" id="PF00069">
    <property type="entry name" value="Pkinase"/>
    <property type="match status" value="1"/>
</dbReference>
<keyword evidence="2" id="KW-0808">Transferase</keyword>
<dbReference type="Gene3D" id="1.10.510.10">
    <property type="entry name" value="Transferase(Phosphotransferase) domain 1"/>
    <property type="match status" value="1"/>
</dbReference>
<evidence type="ECO:0000256" key="5">
    <source>
        <dbReference type="ARBA" id="ARBA00022840"/>
    </source>
</evidence>
<dbReference type="PANTHER" id="PTHR24351">
    <property type="entry name" value="RIBOSOMAL PROTEIN S6 KINASE"/>
    <property type="match status" value="1"/>
</dbReference>
<sequence>MMHLHQHHVIHCDLKLGNFLLDSQFHPHITDFGLSKIFEKYSTMSASSKLGTYPYMAHELMEENKHNGKIDVYSFGILMYEVVTDSVAYPKLEKGKMTIIQFSNKVVKENYRPKFTVPLKIRIYYTF</sequence>
<protein>
    <recommendedName>
        <fullName evidence="6">Protein kinase domain-containing protein</fullName>
    </recommendedName>
</protein>
<dbReference type="InterPro" id="IPR000719">
    <property type="entry name" value="Prot_kinase_dom"/>
</dbReference>
<keyword evidence="3" id="KW-0547">Nucleotide-binding</keyword>
<proteinExistence type="predicted"/>
<organism evidence="7 8">
    <name type="scientific">Tritrichomonas musculus</name>
    <dbReference type="NCBI Taxonomy" id="1915356"/>
    <lineage>
        <taxon>Eukaryota</taxon>
        <taxon>Metamonada</taxon>
        <taxon>Parabasalia</taxon>
        <taxon>Tritrichomonadida</taxon>
        <taxon>Tritrichomonadidae</taxon>
        <taxon>Tritrichomonas</taxon>
    </lineage>
</organism>
<reference evidence="7 8" key="1">
    <citation type="submission" date="2024-04" db="EMBL/GenBank/DDBJ databases">
        <title>Tritrichomonas musculus Genome.</title>
        <authorList>
            <person name="Alves-Ferreira E."/>
            <person name="Grigg M."/>
            <person name="Lorenzi H."/>
            <person name="Galac M."/>
        </authorList>
    </citation>
    <scope>NUCLEOTIDE SEQUENCE [LARGE SCALE GENOMIC DNA]</scope>
    <source>
        <strain evidence="7 8">EAF2021</strain>
    </source>
</reference>